<dbReference type="SMART" id="SM00220">
    <property type="entry name" value="S_TKc"/>
    <property type="match status" value="1"/>
</dbReference>
<dbReference type="Proteomes" id="UP001153620">
    <property type="component" value="Chromosome 2"/>
</dbReference>
<dbReference type="SUPFAM" id="SSF56112">
    <property type="entry name" value="Protein kinase-like (PK-like)"/>
    <property type="match status" value="1"/>
</dbReference>
<name>A0A9N9WQJ5_9DIPT</name>
<gene>
    <name evidence="2" type="ORF">CHIRRI_LOCUS5272</name>
</gene>
<reference evidence="2" key="2">
    <citation type="submission" date="2022-10" db="EMBL/GenBank/DDBJ databases">
        <authorList>
            <consortium name="ENA_rothamsted_submissions"/>
            <consortium name="culmorum"/>
            <person name="King R."/>
        </authorList>
    </citation>
    <scope>NUCLEOTIDE SEQUENCE</scope>
</reference>
<accession>A0A9N9WQJ5</accession>
<dbReference type="InterPro" id="IPR000719">
    <property type="entry name" value="Prot_kinase_dom"/>
</dbReference>
<dbReference type="GO" id="GO:0004672">
    <property type="term" value="F:protein kinase activity"/>
    <property type="evidence" value="ECO:0007669"/>
    <property type="project" value="InterPro"/>
</dbReference>
<dbReference type="InterPro" id="IPR051744">
    <property type="entry name" value="AP2_assoc_SerThr_kinase"/>
</dbReference>
<dbReference type="InterPro" id="IPR011009">
    <property type="entry name" value="Kinase-like_dom_sf"/>
</dbReference>
<dbReference type="Pfam" id="PF00069">
    <property type="entry name" value="Pkinase"/>
    <property type="match status" value="1"/>
</dbReference>
<proteinExistence type="predicted"/>
<evidence type="ECO:0000313" key="2">
    <source>
        <dbReference type="EMBL" id="CAG9802361.1"/>
    </source>
</evidence>
<keyword evidence="3" id="KW-1185">Reference proteome</keyword>
<dbReference type="PANTHER" id="PTHR47907:SF4">
    <property type="entry name" value="BMP-2-INDUCIBLE PROTEIN KINASE ISOFORM X1"/>
    <property type="match status" value="1"/>
</dbReference>
<dbReference type="GO" id="GO:0005524">
    <property type="term" value="F:ATP binding"/>
    <property type="evidence" value="ECO:0007669"/>
    <property type="project" value="InterPro"/>
</dbReference>
<dbReference type="AlphaFoldDB" id="A0A9N9WQJ5"/>
<dbReference type="Gene3D" id="1.10.510.10">
    <property type="entry name" value="Transferase(Phosphotransferase) domain 1"/>
    <property type="match status" value="1"/>
</dbReference>
<feature type="domain" description="Protein kinase" evidence="1">
    <location>
        <begin position="36"/>
        <end position="302"/>
    </location>
</feature>
<reference evidence="2" key="1">
    <citation type="submission" date="2022-01" db="EMBL/GenBank/DDBJ databases">
        <authorList>
            <person name="King R."/>
        </authorList>
    </citation>
    <scope>NUCLEOTIDE SEQUENCE</scope>
</reference>
<dbReference type="PROSITE" id="PS50011">
    <property type="entry name" value="PROTEIN_KINASE_DOM"/>
    <property type="match status" value="1"/>
</dbReference>
<protein>
    <recommendedName>
        <fullName evidence="1">Protein kinase domain-containing protein</fullName>
    </recommendedName>
</protein>
<organism evidence="2 3">
    <name type="scientific">Chironomus riparius</name>
    <dbReference type="NCBI Taxonomy" id="315576"/>
    <lineage>
        <taxon>Eukaryota</taxon>
        <taxon>Metazoa</taxon>
        <taxon>Ecdysozoa</taxon>
        <taxon>Arthropoda</taxon>
        <taxon>Hexapoda</taxon>
        <taxon>Insecta</taxon>
        <taxon>Pterygota</taxon>
        <taxon>Neoptera</taxon>
        <taxon>Endopterygota</taxon>
        <taxon>Diptera</taxon>
        <taxon>Nematocera</taxon>
        <taxon>Chironomoidea</taxon>
        <taxon>Chironomidae</taxon>
        <taxon>Chironominae</taxon>
        <taxon>Chironomus</taxon>
    </lineage>
</organism>
<sequence length="644" mass="72354">MKKIFSKLENKNEEKLPSNYVTNYTGKVFQINKHSVVVEEILAEGGFAIVFLVKGNNGVKYALKRMYVNNETDLTVAKREIQITSNLSGHKNLIGFIDSSITNVGNGVYEILVLMPYYKVHLLNLMNSKLNVGFTEQEVLKIFCDIIEGVSRLHHCQTPILHRDLKVENVLQNDNGDFILCDFGSATGKILNPKIHGVSVVEDEIKKYTTLSYRAPEMIDFYTIGLPITVKSDIWALGCFLFKLCFFTLPFGESTLAIQNGNFTIPDNSKYSTAMHQLIRFMLEPDIDKRPNIFQVGEIAFPMQNRKNPIQNLYKQPIPSVENLITPPFESDVKKSTILTTPKSSAKPASSITATTAIAAPLSSKETSVTPRQRPKAYQLTPVSNNQFSIGRLPPSPSPRNVLSSPIPAKTPDNFNAQFEVDFNNIDQHQTAPVISQVNMAPSTNVFKQPQPPVQQQQNNDTAKFENLFKSSFPDPFEQDDEIVQIQTNYEQPQVINQQQHLFDNAIDGQQQVTAKINQHRRYMSDTSGFKRNHPDLVEAGHSLSSGDLMSTNFKKDTTEAISKWNPFEDSNFSQTEVVAEEEDLFGAEFDKIRQEGTKSLEQLAPAVENPALPEDPFQAPFSLRQQRALKKNGSVELEGKLCI</sequence>
<evidence type="ECO:0000259" key="1">
    <source>
        <dbReference type="PROSITE" id="PS50011"/>
    </source>
</evidence>
<dbReference type="OrthoDB" id="2018507at2759"/>
<dbReference type="PANTHER" id="PTHR47907">
    <property type="entry name" value="PROTEIN KINASE DOMAIN-CONTAINING PROTEIN"/>
    <property type="match status" value="1"/>
</dbReference>
<evidence type="ECO:0000313" key="3">
    <source>
        <dbReference type="Proteomes" id="UP001153620"/>
    </source>
</evidence>
<dbReference type="EMBL" id="OU895878">
    <property type="protein sequence ID" value="CAG9802361.1"/>
    <property type="molecule type" value="Genomic_DNA"/>
</dbReference>
<dbReference type="CDD" id="cd14037">
    <property type="entry name" value="STKc_NAK_like"/>
    <property type="match status" value="1"/>
</dbReference>